<organism evidence="2 3">
    <name type="scientific">Paenibacillus ferrarius</name>
    <dbReference type="NCBI Taxonomy" id="1469647"/>
    <lineage>
        <taxon>Bacteria</taxon>
        <taxon>Bacillati</taxon>
        <taxon>Bacillota</taxon>
        <taxon>Bacilli</taxon>
        <taxon>Bacillales</taxon>
        <taxon>Paenibacillaceae</taxon>
        <taxon>Paenibacillus</taxon>
    </lineage>
</organism>
<evidence type="ECO:0000313" key="2">
    <source>
        <dbReference type="EMBL" id="OPH62189.1"/>
    </source>
</evidence>
<dbReference type="Pfam" id="PF03796">
    <property type="entry name" value="DnaB_C"/>
    <property type="match status" value="1"/>
</dbReference>
<dbReference type="AlphaFoldDB" id="A0A1V4HTC6"/>
<comment type="caution">
    <text evidence="2">The sequence shown here is derived from an EMBL/GenBank/DDBJ whole genome shotgun (WGS) entry which is preliminary data.</text>
</comment>
<evidence type="ECO:0000259" key="1">
    <source>
        <dbReference type="Pfam" id="PF03796"/>
    </source>
</evidence>
<dbReference type="InterPro" id="IPR027417">
    <property type="entry name" value="P-loop_NTPase"/>
</dbReference>
<gene>
    <name evidence="2" type="ORF">BC351_01055</name>
</gene>
<dbReference type="OrthoDB" id="2498434at2"/>
<keyword evidence="3" id="KW-1185">Reference proteome</keyword>
<sequence>MEEKKHIEEFVLPSEPHESLFIGYLWKNPNLITKYKSHKIEKETFTKKIWYFYYYIGKEMFDGGIRAFDEASVYSFITSKPAETGKKSYFDYYNEYGGFNTVQELMDECEKNNGNDEYHFSEIQKYESLRSFQDEGLINVAKKELVNKFVKMTLKQLQSYFQYKTSQIFSHVNCGEVVEYNLLDDLDVAIQKMNEGDAMGLPLHDSPRLSKKIKGWRKGELMYLVLSSGVGKSSISMEKFVLSLVENQENGLMFTNEENVWKSRNLILATVASKILNKAINREKLTEGSFDESTMSKLNAAKDWLNEQKRDLIKFYDLKKYRVEDVINRIQMMKPLNFNYAILDTFKPDSSSKEAQRWEAFSNSAQEIFDSIKPEANNMGMLATVQLKIGKEYRYLDLSAIGKSLEIVEVASVVMMGRLLYSDEFPDCKNELKPYNWEKDEFDGKWHKKLYRLDPDKTYMILFLAKNRNGGVDEQILYEVNYGINSFREVAWVQMERKSNTMF</sequence>
<accession>A0A1V4HTC6</accession>
<name>A0A1V4HTC6_9BACL</name>
<dbReference type="EMBL" id="MBTG01000001">
    <property type="protein sequence ID" value="OPH62189.1"/>
    <property type="molecule type" value="Genomic_DNA"/>
</dbReference>
<dbReference type="Gene3D" id="3.40.50.300">
    <property type="entry name" value="P-loop containing nucleotide triphosphate hydrolases"/>
    <property type="match status" value="1"/>
</dbReference>
<dbReference type="Proteomes" id="UP000190626">
    <property type="component" value="Unassembled WGS sequence"/>
</dbReference>
<protein>
    <submittedName>
        <fullName evidence="2">Replication protein</fullName>
    </submittedName>
</protein>
<dbReference type="STRING" id="1469647.BC351_01055"/>
<proteinExistence type="predicted"/>
<evidence type="ECO:0000313" key="3">
    <source>
        <dbReference type="Proteomes" id="UP000190626"/>
    </source>
</evidence>
<dbReference type="InterPro" id="IPR007694">
    <property type="entry name" value="DNA_helicase_DnaB-like_C"/>
</dbReference>
<feature type="domain" description="SF4 helicase" evidence="1">
    <location>
        <begin position="208"/>
        <end position="474"/>
    </location>
</feature>
<reference evidence="3" key="1">
    <citation type="submission" date="2016-07" db="EMBL/GenBank/DDBJ databases">
        <authorList>
            <person name="Florea S."/>
            <person name="Webb J.S."/>
            <person name="Jaromczyk J."/>
            <person name="Schardl C.L."/>
        </authorList>
    </citation>
    <scope>NUCLEOTIDE SEQUENCE [LARGE SCALE GENOMIC DNA]</scope>
    <source>
        <strain evidence="3">CY1</strain>
    </source>
</reference>